<protein>
    <recommendedName>
        <fullName evidence="4">PPPDE domain-containing protein</fullName>
    </recommendedName>
</protein>
<reference evidence="5" key="1">
    <citation type="submission" date="2021-01" db="EMBL/GenBank/DDBJ databases">
        <title>Adiantum capillus-veneris genome.</title>
        <authorList>
            <person name="Fang Y."/>
            <person name="Liao Q."/>
        </authorList>
    </citation>
    <scope>NUCLEOTIDE SEQUENCE</scope>
    <source>
        <strain evidence="5">H3</strain>
        <tissue evidence="5">Leaf</tissue>
    </source>
</reference>
<dbReference type="PANTHER" id="PTHR12378">
    <property type="entry name" value="DESUMOYLATING ISOPEPTIDASE"/>
    <property type="match status" value="1"/>
</dbReference>
<keyword evidence="6" id="KW-1185">Reference proteome</keyword>
<proteinExistence type="inferred from homology"/>
<dbReference type="PANTHER" id="PTHR12378:SF7">
    <property type="entry name" value="DESUMOYLATING ISOPEPTIDASE 1"/>
    <property type="match status" value="1"/>
</dbReference>
<dbReference type="AlphaFoldDB" id="A0A9D4URG1"/>
<comment type="similarity">
    <text evidence="1">Belongs to the DeSI family.</text>
</comment>
<dbReference type="SMART" id="SM01179">
    <property type="entry name" value="DUF862"/>
    <property type="match status" value="1"/>
</dbReference>
<evidence type="ECO:0000256" key="2">
    <source>
        <dbReference type="ARBA" id="ARBA00022670"/>
    </source>
</evidence>
<dbReference type="GO" id="GO:0008233">
    <property type="term" value="F:peptidase activity"/>
    <property type="evidence" value="ECO:0007669"/>
    <property type="project" value="UniProtKB-KW"/>
</dbReference>
<evidence type="ECO:0000256" key="1">
    <source>
        <dbReference type="ARBA" id="ARBA00008140"/>
    </source>
</evidence>
<dbReference type="Gene3D" id="3.90.1720.30">
    <property type="entry name" value="PPPDE domains"/>
    <property type="match status" value="1"/>
</dbReference>
<sequence length="258" mass="28015">MAQKVLLNVYDLSQGLARQLSTTFLGKAIEGIWHTGVVVFGYEYYFGGGIESCPQGRTPYGIPVNVVELGFTEVPKDVFDEYLQEISPRYTVQTYNLLQHNCNNFSEEVSQFLCGVGIPEFILKLPEEAINSPIGALILPMIQQFETTLRYGGVPQVPHASGIQGPSLSPTPQVLAIPVAPTKAFGAEKIADKSGKDAKGNFVPDKLGEARARVQEEITREFAALMAEGRLRASEAAAIATRRVMERHGKGAGLSSQS</sequence>
<dbReference type="Proteomes" id="UP000886520">
    <property type="component" value="Chromosome 12"/>
</dbReference>
<comment type="caution">
    <text evidence="5">The sequence shown here is derived from an EMBL/GenBank/DDBJ whole genome shotgun (WGS) entry which is preliminary data.</text>
</comment>
<organism evidence="5 6">
    <name type="scientific">Adiantum capillus-veneris</name>
    <name type="common">Maidenhair fern</name>
    <dbReference type="NCBI Taxonomy" id="13818"/>
    <lineage>
        <taxon>Eukaryota</taxon>
        <taxon>Viridiplantae</taxon>
        <taxon>Streptophyta</taxon>
        <taxon>Embryophyta</taxon>
        <taxon>Tracheophyta</taxon>
        <taxon>Polypodiopsida</taxon>
        <taxon>Polypodiidae</taxon>
        <taxon>Polypodiales</taxon>
        <taxon>Pteridineae</taxon>
        <taxon>Pteridaceae</taxon>
        <taxon>Vittarioideae</taxon>
        <taxon>Adiantum</taxon>
    </lineage>
</organism>
<accession>A0A9D4URG1</accession>
<dbReference type="InterPro" id="IPR042266">
    <property type="entry name" value="PPPDE_sf"/>
</dbReference>
<evidence type="ECO:0000259" key="4">
    <source>
        <dbReference type="PROSITE" id="PS51858"/>
    </source>
</evidence>
<dbReference type="InterPro" id="IPR008580">
    <property type="entry name" value="PPPDE_dom"/>
</dbReference>
<keyword evidence="2" id="KW-0645">Protease</keyword>
<keyword evidence="3" id="KW-0378">Hydrolase</keyword>
<evidence type="ECO:0000313" key="5">
    <source>
        <dbReference type="EMBL" id="KAI5072735.1"/>
    </source>
</evidence>
<dbReference type="PROSITE" id="PS51858">
    <property type="entry name" value="PPPDE"/>
    <property type="match status" value="1"/>
</dbReference>
<dbReference type="GO" id="GO:0070646">
    <property type="term" value="P:protein modification by small protein removal"/>
    <property type="evidence" value="ECO:0007669"/>
    <property type="project" value="TreeGrafter"/>
</dbReference>
<feature type="domain" description="PPPDE" evidence="4">
    <location>
        <begin position="3"/>
        <end position="143"/>
    </location>
</feature>
<evidence type="ECO:0000313" key="6">
    <source>
        <dbReference type="Proteomes" id="UP000886520"/>
    </source>
</evidence>
<evidence type="ECO:0000256" key="3">
    <source>
        <dbReference type="ARBA" id="ARBA00022801"/>
    </source>
</evidence>
<dbReference type="OrthoDB" id="21221at2759"/>
<name>A0A9D4URG1_ADICA</name>
<dbReference type="Pfam" id="PF05903">
    <property type="entry name" value="Peptidase_C97"/>
    <property type="match status" value="1"/>
</dbReference>
<dbReference type="GO" id="GO:0006508">
    <property type="term" value="P:proteolysis"/>
    <property type="evidence" value="ECO:0007669"/>
    <property type="project" value="UniProtKB-KW"/>
</dbReference>
<gene>
    <name evidence="5" type="ORF">GOP47_0012841</name>
</gene>
<dbReference type="EMBL" id="JABFUD020000012">
    <property type="protein sequence ID" value="KAI5072735.1"/>
    <property type="molecule type" value="Genomic_DNA"/>
</dbReference>